<name>A0ABY8WV19_9ACTN</name>
<keyword evidence="2" id="KW-1185">Reference proteome</keyword>
<dbReference type="EMBL" id="CP126980">
    <property type="protein sequence ID" value="WIM99810.1"/>
    <property type="molecule type" value="Genomic_DNA"/>
</dbReference>
<evidence type="ECO:0000313" key="2">
    <source>
        <dbReference type="Proteomes" id="UP001240150"/>
    </source>
</evidence>
<organism evidence="1 2">
    <name type="scientific">Actinoplanes oblitus</name>
    <dbReference type="NCBI Taxonomy" id="3040509"/>
    <lineage>
        <taxon>Bacteria</taxon>
        <taxon>Bacillati</taxon>
        <taxon>Actinomycetota</taxon>
        <taxon>Actinomycetes</taxon>
        <taxon>Micromonosporales</taxon>
        <taxon>Micromonosporaceae</taxon>
        <taxon>Actinoplanes</taxon>
    </lineage>
</organism>
<gene>
    <name evidence="1" type="ORF">ACTOB_003475</name>
</gene>
<proteinExistence type="predicted"/>
<dbReference type="RefSeq" id="WP_284921249.1">
    <property type="nucleotide sequence ID" value="NZ_CP126980.1"/>
</dbReference>
<protein>
    <submittedName>
        <fullName evidence="1">Uncharacterized protein</fullName>
    </submittedName>
</protein>
<dbReference type="Proteomes" id="UP001240150">
    <property type="component" value="Chromosome"/>
</dbReference>
<accession>A0ABY8WV19</accession>
<sequence length="186" mass="20674">MAYERGRQSRQTSTFMLPADVQAFDEVLGPHIRGIACWTTDTPELEGSVIMHRSLSEALIEGTQAFLWLTEDGTPMGPRLQYLPTDMVGGSWAGPSVDPETPNAFIRAGRLAYLWFPDDEPNPVRAGFVELAKVAWAALHAVTAVHLVQSDGKLARSTRIGSAAREWVKEHPSQQLVAWNTYMRLR</sequence>
<reference evidence="1 2" key="1">
    <citation type="submission" date="2023-06" db="EMBL/GenBank/DDBJ databases">
        <authorList>
            <person name="Yushchuk O."/>
            <person name="Binda E."/>
            <person name="Ruckert-Reed C."/>
            <person name="Fedorenko V."/>
            <person name="Kalinowski J."/>
            <person name="Marinelli F."/>
        </authorList>
    </citation>
    <scope>NUCLEOTIDE SEQUENCE [LARGE SCALE GENOMIC DNA]</scope>
    <source>
        <strain evidence="1 2">NRRL 3884</strain>
    </source>
</reference>
<evidence type="ECO:0000313" key="1">
    <source>
        <dbReference type="EMBL" id="WIM99810.1"/>
    </source>
</evidence>